<name>A0ABQ3N0U9_9PSEU</name>
<dbReference type="RefSeq" id="WP_191304378.1">
    <property type="nucleotide sequence ID" value="NZ_BNAR01000018.1"/>
</dbReference>
<gene>
    <name evidence="1" type="ORF">GCM10017774_77390</name>
</gene>
<sequence length="201" mass="22769">MTSWQIEPLGTWGREVTRNRRPAHTFRVSWSNTLELLTSEIEMLGVRGVIAVRIDVQRADIRLDGMIRARARAGFPGVVVSFESRFGPLSYATDAYDTWQANVRAIALSLQALRAVDRYGVSRSGEQYAGWRAIESSKATSEFASADDALRWLEEVVAEPGIRSRKNLVRLAALKCHPDQRDGDRTMWNRYETARKLVETL</sequence>
<keyword evidence="2" id="KW-1185">Reference proteome</keyword>
<protein>
    <recommendedName>
        <fullName evidence="3">Molecular chaperone DnaJ</fullName>
    </recommendedName>
</protein>
<evidence type="ECO:0008006" key="3">
    <source>
        <dbReference type="Google" id="ProtNLM"/>
    </source>
</evidence>
<comment type="caution">
    <text evidence="1">The sequence shown here is derived from an EMBL/GenBank/DDBJ whole genome shotgun (WGS) entry which is preliminary data.</text>
</comment>
<dbReference type="EMBL" id="BNAR01000018">
    <property type="protein sequence ID" value="GHH57602.1"/>
    <property type="molecule type" value="Genomic_DNA"/>
</dbReference>
<dbReference type="Proteomes" id="UP000605568">
    <property type="component" value="Unassembled WGS sequence"/>
</dbReference>
<organism evidence="1 2">
    <name type="scientific">Lentzea cavernae</name>
    <dbReference type="NCBI Taxonomy" id="2020703"/>
    <lineage>
        <taxon>Bacteria</taxon>
        <taxon>Bacillati</taxon>
        <taxon>Actinomycetota</taxon>
        <taxon>Actinomycetes</taxon>
        <taxon>Pseudonocardiales</taxon>
        <taxon>Pseudonocardiaceae</taxon>
        <taxon>Lentzea</taxon>
    </lineage>
</organism>
<reference evidence="2" key="1">
    <citation type="journal article" date="2019" name="Int. J. Syst. Evol. Microbiol.">
        <title>The Global Catalogue of Microorganisms (GCM) 10K type strain sequencing project: providing services to taxonomists for standard genome sequencing and annotation.</title>
        <authorList>
            <consortium name="The Broad Institute Genomics Platform"/>
            <consortium name="The Broad Institute Genome Sequencing Center for Infectious Disease"/>
            <person name="Wu L."/>
            <person name="Ma J."/>
        </authorList>
    </citation>
    <scope>NUCLEOTIDE SEQUENCE [LARGE SCALE GENOMIC DNA]</scope>
    <source>
        <strain evidence="2">CGMCC 4.7367</strain>
    </source>
</reference>
<evidence type="ECO:0000313" key="1">
    <source>
        <dbReference type="EMBL" id="GHH57602.1"/>
    </source>
</evidence>
<proteinExistence type="predicted"/>
<evidence type="ECO:0000313" key="2">
    <source>
        <dbReference type="Proteomes" id="UP000605568"/>
    </source>
</evidence>
<accession>A0ABQ3N0U9</accession>